<keyword evidence="3" id="KW-0274">FAD</keyword>
<protein>
    <submittedName>
        <fullName evidence="6">NAD(P)/FAD-dependent oxidoreductase</fullName>
    </submittedName>
</protein>
<evidence type="ECO:0000256" key="3">
    <source>
        <dbReference type="ARBA" id="ARBA00022827"/>
    </source>
</evidence>
<name>A0A6I2UVU8_9FIRM</name>
<dbReference type="PANTHER" id="PTHR42887:SF2">
    <property type="entry name" value="OS12G0638800 PROTEIN"/>
    <property type="match status" value="1"/>
</dbReference>
<dbReference type="Pfam" id="PF22780">
    <property type="entry name" value="HI0933_like_1st"/>
    <property type="match status" value="1"/>
</dbReference>
<reference evidence="6 7" key="1">
    <citation type="submission" date="2019-08" db="EMBL/GenBank/DDBJ databases">
        <title>In-depth cultivation of the pig gut microbiome towards novel bacterial diversity and tailored functional studies.</title>
        <authorList>
            <person name="Wylensek D."/>
            <person name="Hitch T.C.A."/>
            <person name="Clavel T."/>
        </authorList>
    </citation>
    <scope>NUCLEOTIDE SEQUENCE [LARGE SCALE GENOMIC DNA]</scope>
    <source>
        <strain evidence="7">WCA-380-WT-3B3</strain>
    </source>
</reference>
<dbReference type="PRINTS" id="PR00368">
    <property type="entry name" value="FADPNR"/>
</dbReference>
<proteinExistence type="predicted"/>
<dbReference type="EMBL" id="VUNL01000010">
    <property type="protein sequence ID" value="MSV25357.1"/>
    <property type="molecule type" value="Genomic_DNA"/>
</dbReference>
<dbReference type="PRINTS" id="PR00411">
    <property type="entry name" value="PNDRDTASEI"/>
</dbReference>
<accession>A0A6I2UVU8</accession>
<evidence type="ECO:0000259" key="5">
    <source>
        <dbReference type="Pfam" id="PF22780"/>
    </source>
</evidence>
<dbReference type="Pfam" id="PF03486">
    <property type="entry name" value="HI0933_like"/>
    <property type="match status" value="1"/>
</dbReference>
<keyword evidence="7" id="KW-1185">Reference proteome</keyword>
<evidence type="ECO:0000313" key="7">
    <source>
        <dbReference type="Proteomes" id="UP000430222"/>
    </source>
</evidence>
<dbReference type="SUPFAM" id="SSF160996">
    <property type="entry name" value="HI0933 insert domain-like"/>
    <property type="match status" value="1"/>
</dbReference>
<comment type="caution">
    <text evidence="6">The sequence shown here is derived from an EMBL/GenBank/DDBJ whole genome shotgun (WGS) entry which is preliminary data.</text>
</comment>
<dbReference type="InterPro" id="IPR057661">
    <property type="entry name" value="RsdA/BaiN/AoA(So)_Rossmann"/>
</dbReference>
<evidence type="ECO:0000256" key="1">
    <source>
        <dbReference type="ARBA" id="ARBA00001974"/>
    </source>
</evidence>
<dbReference type="InterPro" id="IPR036188">
    <property type="entry name" value="FAD/NAD-bd_sf"/>
</dbReference>
<comment type="cofactor">
    <cofactor evidence="1">
        <name>FAD</name>
        <dbReference type="ChEBI" id="CHEBI:57692"/>
    </cofactor>
</comment>
<dbReference type="AlphaFoldDB" id="A0A6I2UVU8"/>
<feature type="domain" description="RsdA/BaiN/AoA(So)-like insert" evidence="5">
    <location>
        <begin position="192"/>
        <end position="356"/>
    </location>
</feature>
<sequence length="415" mass="44834">MSRHVLVIGAGPAGMMAAIKAAENGAEVELLEKMKKPGRKMMITGKGRCNITNAADITEILRNIHGNGAFLNSSLRAFDNQDVIHFFEEQGVPTKTERGGRVFPVSDKAQDVVDAMVHRLHELGVKIETDIAVRDLLIQDGHIGGIRTSAGAAVKADAVIVCVGGASYPGTGSTGDGYAMAASVGHTIVPIRPSLVPLETEEEWVKDVQGLSLRNIRGTLLVNGEKIQELFGEMLFTHFGVTGPIILSMSRMASRYLSGSDALVELCLNLKPALTPEQLDARIQRDFGKYSRKQLRNAMIDLLPHKLIEPVLDYAYLQPDKPVHQVTVKERHRLGDALQHLTLTITETRPIAEAIVTAGGVSVKEINPKTMESKLVSGLYFAGEVVDVDAYTGGYNLQAAFSMGAAAGTWSAWND</sequence>
<dbReference type="PANTHER" id="PTHR42887">
    <property type="entry name" value="OS12G0638800 PROTEIN"/>
    <property type="match status" value="1"/>
</dbReference>
<dbReference type="InterPro" id="IPR004792">
    <property type="entry name" value="BaiN-like"/>
</dbReference>
<evidence type="ECO:0000259" key="4">
    <source>
        <dbReference type="Pfam" id="PF03486"/>
    </source>
</evidence>
<dbReference type="InterPro" id="IPR055178">
    <property type="entry name" value="RsdA/BaiN/AoA(So)-like_dom"/>
</dbReference>
<dbReference type="RefSeq" id="WP_154621123.1">
    <property type="nucleotide sequence ID" value="NZ_CBCTNG010000002.1"/>
</dbReference>
<gene>
    <name evidence="6" type="ORF">FYJ78_09260</name>
</gene>
<keyword evidence="2" id="KW-0285">Flavoprotein</keyword>
<dbReference type="SUPFAM" id="SSF51905">
    <property type="entry name" value="FAD/NAD(P)-binding domain"/>
    <property type="match status" value="1"/>
</dbReference>
<dbReference type="NCBIfam" id="TIGR00275">
    <property type="entry name" value="aminoacetone oxidase family FAD-binding enzyme"/>
    <property type="match status" value="1"/>
</dbReference>
<dbReference type="Gene3D" id="1.10.8.260">
    <property type="entry name" value="HI0933 insert domain-like"/>
    <property type="match status" value="1"/>
</dbReference>
<dbReference type="Proteomes" id="UP000430222">
    <property type="component" value="Unassembled WGS sequence"/>
</dbReference>
<evidence type="ECO:0000313" key="6">
    <source>
        <dbReference type="EMBL" id="MSV25357.1"/>
    </source>
</evidence>
<dbReference type="Gene3D" id="3.50.50.60">
    <property type="entry name" value="FAD/NAD(P)-binding domain"/>
    <property type="match status" value="1"/>
</dbReference>
<organism evidence="6 7">
    <name type="scientific">Selenomonas montiformis</name>
    <dbReference type="NCBI Taxonomy" id="2652285"/>
    <lineage>
        <taxon>Bacteria</taxon>
        <taxon>Bacillati</taxon>
        <taxon>Bacillota</taxon>
        <taxon>Negativicutes</taxon>
        <taxon>Selenomonadales</taxon>
        <taxon>Selenomonadaceae</taxon>
        <taxon>Selenomonas</taxon>
    </lineage>
</organism>
<feature type="domain" description="RsdA/BaiN/AoA(So)-like Rossmann fold-like" evidence="4">
    <location>
        <begin position="4"/>
        <end position="409"/>
    </location>
</feature>
<dbReference type="InterPro" id="IPR023166">
    <property type="entry name" value="BaiN-like_dom_sf"/>
</dbReference>
<dbReference type="Gene3D" id="2.40.30.10">
    <property type="entry name" value="Translation factors"/>
    <property type="match status" value="1"/>
</dbReference>
<evidence type="ECO:0000256" key="2">
    <source>
        <dbReference type="ARBA" id="ARBA00022630"/>
    </source>
</evidence>